<dbReference type="PROSITE" id="PS50977">
    <property type="entry name" value="HTH_TETR_2"/>
    <property type="match status" value="1"/>
</dbReference>
<feature type="transmembrane region" description="Helical" evidence="4">
    <location>
        <begin position="209"/>
        <end position="228"/>
    </location>
</feature>
<feature type="domain" description="HTH tetR-type" evidence="5">
    <location>
        <begin position="19"/>
        <end position="78"/>
    </location>
</feature>
<dbReference type="SUPFAM" id="SSF46689">
    <property type="entry name" value="Homeodomain-like"/>
    <property type="match status" value="1"/>
</dbReference>
<comment type="caution">
    <text evidence="6">The sequence shown here is derived from an EMBL/GenBank/DDBJ whole genome shotgun (WGS) entry which is preliminary data.</text>
</comment>
<sequence length="261" mass="27933">MRAQRLSRSRSQTTAGRRPGDRERILLAAWALFAERSLASTLAEVVQRAGVGIGSLNRQLSDRQTLLLAVFSTRAMDRARNNDPMTTRPRRPDPSTLDEKEKHVFAERLRERVYVTFAALAVILTLQTHAHGLTAGTAAGSLTITAVGTVAAAWLAELIAHIAAQGRFPDRAKVRAMTATSRGALLTIVVPLLALAAAARGWWEVTAALRVGVGALIVSLVLIAWLGVRRTKLAWPARILALGVLAALAVGVVALKTLAHG</sequence>
<evidence type="ECO:0000313" key="6">
    <source>
        <dbReference type="EMBL" id="GAA4697723.1"/>
    </source>
</evidence>
<keyword evidence="4" id="KW-0812">Transmembrane</keyword>
<evidence type="ECO:0000256" key="2">
    <source>
        <dbReference type="PROSITE-ProRule" id="PRU00335"/>
    </source>
</evidence>
<proteinExistence type="predicted"/>
<feature type="transmembrane region" description="Helical" evidence="4">
    <location>
        <begin position="142"/>
        <end position="163"/>
    </location>
</feature>
<dbReference type="InterPro" id="IPR009057">
    <property type="entry name" value="Homeodomain-like_sf"/>
</dbReference>
<keyword evidence="7" id="KW-1185">Reference proteome</keyword>
<evidence type="ECO:0000256" key="1">
    <source>
        <dbReference type="ARBA" id="ARBA00023125"/>
    </source>
</evidence>
<dbReference type="EMBL" id="BAABHM010000009">
    <property type="protein sequence ID" value="GAA4697723.1"/>
    <property type="molecule type" value="Genomic_DNA"/>
</dbReference>
<name>A0ABP8WYK1_9MICO</name>
<keyword evidence="1 2" id="KW-0238">DNA-binding</keyword>
<dbReference type="InterPro" id="IPR001647">
    <property type="entry name" value="HTH_TetR"/>
</dbReference>
<accession>A0ABP8WYK1</accession>
<dbReference type="Gene3D" id="1.10.357.10">
    <property type="entry name" value="Tetracycline Repressor, domain 2"/>
    <property type="match status" value="1"/>
</dbReference>
<reference evidence="7" key="1">
    <citation type="journal article" date="2019" name="Int. J. Syst. Evol. Microbiol.">
        <title>The Global Catalogue of Microorganisms (GCM) 10K type strain sequencing project: providing services to taxonomists for standard genome sequencing and annotation.</title>
        <authorList>
            <consortium name="The Broad Institute Genomics Platform"/>
            <consortium name="The Broad Institute Genome Sequencing Center for Infectious Disease"/>
            <person name="Wu L."/>
            <person name="Ma J."/>
        </authorList>
    </citation>
    <scope>NUCLEOTIDE SEQUENCE [LARGE SCALE GENOMIC DNA]</scope>
    <source>
        <strain evidence="7">JCM 17975</strain>
    </source>
</reference>
<evidence type="ECO:0000259" key="5">
    <source>
        <dbReference type="PROSITE" id="PS50977"/>
    </source>
</evidence>
<feature type="DNA-binding region" description="H-T-H motif" evidence="2">
    <location>
        <begin position="41"/>
        <end position="60"/>
    </location>
</feature>
<evidence type="ECO:0000256" key="4">
    <source>
        <dbReference type="SAM" id="Phobius"/>
    </source>
</evidence>
<evidence type="ECO:0000313" key="7">
    <source>
        <dbReference type="Proteomes" id="UP001500843"/>
    </source>
</evidence>
<evidence type="ECO:0000256" key="3">
    <source>
        <dbReference type="SAM" id="MobiDB-lite"/>
    </source>
</evidence>
<keyword evidence="4" id="KW-0472">Membrane</keyword>
<feature type="transmembrane region" description="Helical" evidence="4">
    <location>
        <begin position="184"/>
        <end position="203"/>
    </location>
</feature>
<gene>
    <name evidence="6" type="ORF">GCM10023198_17480</name>
</gene>
<feature type="transmembrane region" description="Helical" evidence="4">
    <location>
        <begin position="113"/>
        <end position="130"/>
    </location>
</feature>
<dbReference type="Pfam" id="PF00440">
    <property type="entry name" value="TetR_N"/>
    <property type="match status" value="1"/>
</dbReference>
<organism evidence="6 7">
    <name type="scientific">Promicromonospora umidemergens</name>
    <dbReference type="NCBI Taxonomy" id="629679"/>
    <lineage>
        <taxon>Bacteria</taxon>
        <taxon>Bacillati</taxon>
        <taxon>Actinomycetota</taxon>
        <taxon>Actinomycetes</taxon>
        <taxon>Micrococcales</taxon>
        <taxon>Promicromonosporaceae</taxon>
        <taxon>Promicromonospora</taxon>
    </lineage>
</organism>
<dbReference type="Proteomes" id="UP001500843">
    <property type="component" value="Unassembled WGS sequence"/>
</dbReference>
<feature type="transmembrane region" description="Helical" evidence="4">
    <location>
        <begin position="240"/>
        <end position="259"/>
    </location>
</feature>
<keyword evidence="4" id="KW-1133">Transmembrane helix</keyword>
<feature type="compositionally biased region" description="Basic and acidic residues" evidence="3">
    <location>
        <begin position="90"/>
        <end position="99"/>
    </location>
</feature>
<feature type="region of interest" description="Disordered" evidence="3">
    <location>
        <begin position="78"/>
        <end position="99"/>
    </location>
</feature>
<protein>
    <recommendedName>
        <fullName evidence="5">HTH tetR-type domain-containing protein</fullName>
    </recommendedName>
</protein>